<dbReference type="PANTHER" id="PTHR33495">
    <property type="entry name" value="ANTI-SIGMA FACTOR ANTAGONIST TM_1081-RELATED-RELATED"/>
    <property type="match status" value="1"/>
</dbReference>
<dbReference type="InterPro" id="IPR003658">
    <property type="entry name" value="Anti-sigma_ant"/>
</dbReference>
<organism evidence="4 5">
    <name type="scientific">Blautia intestinihominis</name>
    <dbReference type="NCBI Taxonomy" id="3133152"/>
    <lineage>
        <taxon>Bacteria</taxon>
        <taxon>Bacillati</taxon>
        <taxon>Bacillota</taxon>
        <taxon>Clostridia</taxon>
        <taxon>Lachnospirales</taxon>
        <taxon>Lachnospiraceae</taxon>
        <taxon>Blautia</taxon>
    </lineage>
</organism>
<comment type="caution">
    <text evidence="4">The sequence shown here is derived from an EMBL/GenBank/DDBJ whole genome shotgun (WGS) entry which is preliminary data.</text>
</comment>
<protein>
    <recommendedName>
        <fullName evidence="2">Anti-sigma factor antagonist</fullName>
    </recommendedName>
</protein>
<evidence type="ECO:0000259" key="3">
    <source>
        <dbReference type="PROSITE" id="PS50801"/>
    </source>
</evidence>
<evidence type="ECO:0000256" key="1">
    <source>
        <dbReference type="ARBA" id="ARBA00009013"/>
    </source>
</evidence>
<proteinExistence type="inferred from homology"/>
<evidence type="ECO:0000313" key="4">
    <source>
        <dbReference type="EMBL" id="MEQ2358344.1"/>
    </source>
</evidence>
<dbReference type="SUPFAM" id="SSF52091">
    <property type="entry name" value="SpoIIaa-like"/>
    <property type="match status" value="1"/>
</dbReference>
<dbReference type="Pfam" id="PF01740">
    <property type="entry name" value="STAS"/>
    <property type="match status" value="1"/>
</dbReference>
<dbReference type="Proteomes" id="UP001446032">
    <property type="component" value="Unassembled WGS sequence"/>
</dbReference>
<name>A0ABV1AJJ8_9FIRM</name>
<sequence length="114" mass="13268">MNELFEFKDAILTVHLPQDLDHPQSDWIRKETDRIMSRTYVKRIVFDFENTEFMDSSGIGLIMGRYRALGMGQKCIMAVNTGSHIDKLLHLSGVHRYMEIQRAEEEGEDYGKSK</sequence>
<evidence type="ECO:0000313" key="5">
    <source>
        <dbReference type="Proteomes" id="UP001446032"/>
    </source>
</evidence>
<comment type="similarity">
    <text evidence="1 2">Belongs to the anti-sigma-factor antagonist family.</text>
</comment>
<reference evidence="4 5" key="1">
    <citation type="submission" date="2024-03" db="EMBL/GenBank/DDBJ databases">
        <title>Human intestinal bacterial collection.</title>
        <authorList>
            <person name="Pauvert C."/>
            <person name="Hitch T.C.A."/>
            <person name="Clavel T."/>
        </authorList>
    </citation>
    <scope>NUCLEOTIDE SEQUENCE [LARGE SCALE GENOMIC DNA]</scope>
    <source>
        <strain evidence="4 5">CLA-AA-H95</strain>
    </source>
</reference>
<evidence type="ECO:0000256" key="2">
    <source>
        <dbReference type="RuleBase" id="RU003749"/>
    </source>
</evidence>
<dbReference type="NCBIfam" id="TIGR00377">
    <property type="entry name" value="ant_ant_sig"/>
    <property type="match status" value="1"/>
</dbReference>
<dbReference type="PROSITE" id="PS50801">
    <property type="entry name" value="STAS"/>
    <property type="match status" value="1"/>
</dbReference>
<gene>
    <name evidence="4" type="ORF">WMO75_08360</name>
</gene>
<dbReference type="EMBL" id="JBBMEI010000021">
    <property type="protein sequence ID" value="MEQ2358344.1"/>
    <property type="molecule type" value="Genomic_DNA"/>
</dbReference>
<dbReference type="InterPro" id="IPR002645">
    <property type="entry name" value="STAS_dom"/>
</dbReference>
<dbReference type="InterPro" id="IPR036513">
    <property type="entry name" value="STAS_dom_sf"/>
</dbReference>
<accession>A0ABV1AJJ8</accession>
<keyword evidence="5" id="KW-1185">Reference proteome</keyword>
<dbReference type="Gene3D" id="3.30.750.24">
    <property type="entry name" value="STAS domain"/>
    <property type="match status" value="1"/>
</dbReference>
<dbReference type="RefSeq" id="WP_022214157.1">
    <property type="nucleotide sequence ID" value="NZ_JBBMEI010000021.1"/>
</dbReference>
<dbReference type="CDD" id="cd07043">
    <property type="entry name" value="STAS_anti-anti-sigma_factors"/>
    <property type="match status" value="1"/>
</dbReference>
<feature type="domain" description="STAS" evidence="3">
    <location>
        <begin position="1"/>
        <end position="94"/>
    </location>
</feature>